<name>A0A066TW67_9PSEU</name>
<dbReference type="GO" id="GO:0006508">
    <property type="term" value="P:proteolysis"/>
    <property type="evidence" value="ECO:0007669"/>
    <property type="project" value="UniProtKB-KW"/>
</dbReference>
<evidence type="ECO:0000256" key="2">
    <source>
        <dbReference type="ARBA" id="ARBA00022670"/>
    </source>
</evidence>
<dbReference type="InterPro" id="IPR000064">
    <property type="entry name" value="NLP_P60_dom"/>
</dbReference>
<evidence type="ECO:0000256" key="1">
    <source>
        <dbReference type="ARBA" id="ARBA00007074"/>
    </source>
</evidence>
<dbReference type="PANTHER" id="PTHR47359">
    <property type="entry name" value="PEPTIDOGLYCAN DL-ENDOPEPTIDASE CWLO"/>
    <property type="match status" value="1"/>
</dbReference>
<dbReference type="InterPro" id="IPR038765">
    <property type="entry name" value="Papain-like_cys_pep_sf"/>
</dbReference>
<comment type="caution">
    <text evidence="6">The sequence shown here is derived from an EMBL/GenBank/DDBJ whole genome shotgun (WGS) entry which is preliminary data.</text>
</comment>
<evidence type="ECO:0000259" key="5">
    <source>
        <dbReference type="PROSITE" id="PS51935"/>
    </source>
</evidence>
<dbReference type="RefSeq" id="WP_043784479.1">
    <property type="nucleotide sequence ID" value="NZ_JMQI01000054.1"/>
</dbReference>
<sequence>MRRLGLWLGLVVFLAIGALVVTAVAAKVVVDNQQAQARGVNLMSCDASVGPTQPGQGDRGTVDASKLDDEQRGIVALIISIGKQRTLAPRAWQVAIQAGMTESGLHNLTYGDRDSQGIFQMRPSMGWGSIAEVTNPTYAVNKFYDVLLAVPDWENKRPGDAAQAVERSGFPDRYHKWEPMAATLVETVGEVVDVVACGTGLGALLPPSQAAGQAISFALGEQGKPYVWGATGPNSYDCSGLMLRAYESAGIILPRVSRDQYHAGAYLPVRDAQPGDLLFLATDPSDPSSIHHVMMYLGDNKIVEAQQTGVPVHTRAFSFDERELVPQAVRPGV</sequence>
<dbReference type="SUPFAM" id="SSF54001">
    <property type="entry name" value="Cysteine proteinases"/>
    <property type="match status" value="1"/>
</dbReference>
<dbReference type="PANTHER" id="PTHR47359:SF3">
    <property type="entry name" value="NLP_P60 DOMAIN-CONTAINING PROTEIN-RELATED"/>
    <property type="match status" value="1"/>
</dbReference>
<keyword evidence="2" id="KW-0645">Protease</keyword>
<dbReference type="STRING" id="287986.DV20_26050"/>
<dbReference type="AlphaFoldDB" id="A0A066TW67"/>
<protein>
    <recommendedName>
        <fullName evidence="5">NlpC/P60 domain-containing protein</fullName>
    </recommendedName>
</protein>
<evidence type="ECO:0000313" key="7">
    <source>
        <dbReference type="Proteomes" id="UP000027345"/>
    </source>
</evidence>
<dbReference type="OrthoDB" id="5496837at2"/>
<evidence type="ECO:0000256" key="3">
    <source>
        <dbReference type="ARBA" id="ARBA00022801"/>
    </source>
</evidence>
<dbReference type="GO" id="GO:0008234">
    <property type="term" value="F:cysteine-type peptidase activity"/>
    <property type="evidence" value="ECO:0007669"/>
    <property type="project" value="UniProtKB-KW"/>
</dbReference>
<dbReference type="Pfam" id="PF00877">
    <property type="entry name" value="NLPC_P60"/>
    <property type="match status" value="1"/>
</dbReference>
<comment type="similarity">
    <text evidence="1">Belongs to the peptidase C40 family.</text>
</comment>
<accession>A0A066TW67</accession>
<keyword evidence="4" id="KW-0788">Thiol protease</keyword>
<evidence type="ECO:0000256" key="4">
    <source>
        <dbReference type="ARBA" id="ARBA00022807"/>
    </source>
</evidence>
<organism evidence="6 7">
    <name type="scientific">Amycolatopsis rifamycinica</name>
    <dbReference type="NCBI Taxonomy" id="287986"/>
    <lineage>
        <taxon>Bacteria</taxon>
        <taxon>Bacillati</taxon>
        <taxon>Actinomycetota</taxon>
        <taxon>Actinomycetes</taxon>
        <taxon>Pseudonocardiales</taxon>
        <taxon>Pseudonocardiaceae</taxon>
        <taxon>Amycolatopsis</taxon>
    </lineage>
</organism>
<dbReference type="eggNOG" id="COG0791">
    <property type="taxonomic scope" value="Bacteria"/>
</dbReference>
<dbReference type="PROSITE" id="PS51935">
    <property type="entry name" value="NLPC_P60"/>
    <property type="match status" value="1"/>
</dbReference>
<feature type="domain" description="NlpC/P60" evidence="5">
    <location>
        <begin position="208"/>
        <end position="332"/>
    </location>
</feature>
<dbReference type="Proteomes" id="UP000027345">
    <property type="component" value="Unassembled WGS sequence"/>
</dbReference>
<reference evidence="6 7" key="1">
    <citation type="submission" date="2014-05" db="EMBL/GenBank/DDBJ databases">
        <title>Draft genome sequence of Amycolatopsis rifamycinica DSM 46095.</title>
        <authorList>
            <person name="Lal R."/>
            <person name="Saxena A."/>
            <person name="Kumari R."/>
            <person name="Mukherjee U."/>
            <person name="Singh P."/>
            <person name="Sangwan N."/>
            <person name="Mahato N.K."/>
        </authorList>
    </citation>
    <scope>NUCLEOTIDE SEQUENCE [LARGE SCALE GENOMIC DNA]</scope>
    <source>
        <strain evidence="6 7">DSM 46095</strain>
    </source>
</reference>
<keyword evidence="7" id="KW-1185">Reference proteome</keyword>
<proteinExistence type="inferred from homology"/>
<keyword evidence="3" id="KW-0378">Hydrolase</keyword>
<gene>
    <name evidence="6" type="ORF">DV20_26050</name>
</gene>
<dbReference type="Gene3D" id="3.90.1720.10">
    <property type="entry name" value="endopeptidase domain like (from Nostoc punctiforme)"/>
    <property type="match status" value="1"/>
</dbReference>
<dbReference type="EMBL" id="JMQI01000054">
    <property type="protein sequence ID" value="KDN19441.1"/>
    <property type="molecule type" value="Genomic_DNA"/>
</dbReference>
<dbReference type="InterPro" id="IPR051794">
    <property type="entry name" value="PG_Endopeptidase_C40"/>
</dbReference>
<evidence type="ECO:0000313" key="6">
    <source>
        <dbReference type="EMBL" id="KDN19441.1"/>
    </source>
</evidence>